<keyword evidence="6" id="KW-0391">Immunity</keyword>
<dbReference type="InterPro" id="IPR046439">
    <property type="entry name" value="ZF_RZ_dom"/>
</dbReference>
<comment type="subcellular location">
    <subcellularLocation>
        <location evidence="1">Cytoplasm</location>
    </subcellularLocation>
</comment>
<feature type="compositionally biased region" description="Low complexity" evidence="7">
    <location>
        <begin position="133"/>
        <end position="145"/>
    </location>
</feature>
<keyword evidence="5" id="KW-0862">Zinc</keyword>
<dbReference type="GO" id="GO:0005737">
    <property type="term" value="C:cytoplasm"/>
    <property type="evidence" value="ECO:0007669"/>
    <property type="project" value="UniProtKB-SubCell"/>
</dbReference>
<evidence type="ECO:0000256" key="4">
    <source>
        <dbReference type="ARBA" id="ARBA00022771"/>
    </source>
</evidence>
<evidence type="ECO:0000256" key="5">
    <source>
        <dbReference type="ARBA" id="ARBA00022833"/>
    </source>
</evidence>
<dbReference type="GO" id="GO:0002376">
    <property type="term" value="P:immune system process"/>
    <property type="evidence" value="ECO:0007669"/>
    <property type="project" value="UniProtKB-KW"/>
</dbReference>
<evidence type="ECO:0000256" key="1">
    <source>
        <dbReference type="ARBA" id="ARBA00004496"/>
    </source>
</evidence>
<feature type="compositionally biased region" description="Low complexity" evidence="7">
    <location>
        <begin position="27"/>
        <end position="51"/>
    </location>
</feature>
<organism evidence="9">
    <name type="scientific">Octactis speculum</name>
    <dbReference type="NCBI Taxonomy" id="3111310"/>
    <lineage>
        <taxon>Eukaryota</taxon>
        <taxon>Sar</taxon>
        <taxon>Stramenopiles</taxon>
        <taxon>Ochrophyta</taxon>
        <taxon>Dictyochophyceae</taxon>
        <taxon>Dictyochales</taxon>
        <taxon>Dictyochaceae</taxon>
        <taxon>Octactis</taxon>
    </lineage>
</organism>
<dbReference type="GO" id="GO:0016887">
    <property type="term" value="F:ATP hydrolysis activity"/>
    <property type="evidence" value="ECO:0007669"/>
    <property type="project" value="InterPro"/>
</dbReference>
<keyword evidence="3" id="KW-0479">Metal-binding</keyword>
<accession>A0A7S2F533</accession>
<dbReference type="InterPro" id="IPR031248">
    <property type="entry name" value="RNF213"/>
</dbReference>
<evidence type="ECO:0000256" key="7">
    <source>
        <dbReference type="SAM" id="MobiDB-lite"/>
    </source>
</evidence>
<evidence type="ECO:0000313" key="9">
    <source>
        <dbReference type="EMBL" id="CAD9373776.1"/>
    </source>
</evidence>
<feature type="region of interest" description="Disordered" evidence="7">
    <location>
        <begin position="101"/>
        <end position="145"/>
    </location>
</feature>
<keyword evidence="4" id="KW-0863">Zinc-finger</keyword>
<dbReference type="Pfam" id="PF20173">
    <property type="entry name" value="ZnF_RZ-type"/>
    <property type="match status" value="1"/>
</dbReference>
<evidence type="ECO:0000256" key="3">
    <source>
        <dbReference type="ARBA" id="ARBA00022723"/>
    </source>
</evidence>
<evidence type="ECO:0000259" key="8">
    <source>
        <dbReference type="PROSITE" id="PS51981"/>
    </source>
</evidence>
<evidence type="ECO:0000256" key="2">
    <source>
        <dbReference type="ARBA" id="ARBA00022490"/>
    </source>
</evidence>
<sequence length="1336" mass="145164">MAVAAPCVGCLVRYIVSTDTPQEANRRSASSSSSSSLSSSAVTEVTTASNTPRFREENGHSYDDAAATATHAPADGRDGRDVVWLLDSLVSLVNGHREDGGGDVGFPFLSEERNEKKGNNNRRTGGNKQGSKTAAATTGTGTETTPSLSRVVLVQLLSRFSANLWLRRSVLQLLSRSRAGSEAVRRCLAGEGLQLLAQQIEDTGMVPHGYVGGHGHGHPLTSSDVQILLNEAQETPPGKMDDVVSFAVALHRARRELLIVGSKLVDVVSEAGQASREDMDEIVPSAELKMLLDSLPWPTWFLLKIVLSMQGMSGVEQLLQSLRAGRWTCACLWLSSSRAVQTMHLDVLQSDWSYAEVLDTTPLMFPGSETQSVSYRRLVDQGVAGSRPLPEVLEEAIQECDVRGRDQGGGRSLIAVGVADAFLGHSKKDRAATGALEDVLKKWVTDKENRSLKGGDSSDGVLVLLCQFVCAHQTFKPTKRHQKGKGTQKNYDLVAKLGLHTGFIAARSRESFIGLVVSNFAMVRKDYFPSMPDDDFLSIVKAVGPLRWYKCPRGHPYTVGECGMPMQTGICTAPGCGAPIGGLNHKNVAGIQDYSMKKNSNKTVHLKGYRETSDYEVTRSGYVLGKASVMVMRLILDLALLVSDNTTPEKEQKPAMIKGAGFDDRLIRRAVDSFAVLRELTGLSGADMALAIHLVLARLEYELADMPQRLFTPHLRSLWEMAFQNRVVVPVIGDGVETVTSNVFLGAIHEARTKCESSMSATRLKAVLGEKVLDLLNESPEAQPDPAAYGCDSLSLWRLRRPSTLAAFHKWFWSSHRSLEFPLLALMVKEDEGFSDEEGYDGVLRPLELVGCLPDILDWHAILFEGIGDRRLTRDDALSITNAEVVAWLPTSRQSEGWEVLDRYIAAFNRTLPLVPNLYECQRNPFLNQEGEVDLSGGQTSTEDAHGDGGDPSTQDVTPDVMSPDTPIAFSLPSAPPGTVDATGLCTIQIIRTLEGLHNETMVALSAAIAAPQVTAAEEGSRDDRRETAPCINCATPSALVRRQVLDYKCHRDLAPLVSQNAVQALGHGDGRSLGFDASRIETELCEGVLRGLGQLVVHVRQFEYANELRQVGVLAALAFNVPQEPLPMTVAKAVAEEMDTATCLSEFLHLLEQAAHVVASLSATSGGLNKNTFLGVFAQKVLLVPEKVWSSTCPSAVTNAATLAHLRDLIVTVEAHLRGSPSSHTVMPRYRMPLGDEETAELKRAMGAMFQGSDRHTAPTLLLAPLRDLLSGLLSDPDTQFNESESLKMFLTYQDVDLMDEAWFQDHFPATIPLSGSLEAYLVISAAATQDSNLP</sequence>
<evidence type="ECO:0000256" key="6">
    <source>
        <dbReference type="ARBA" id="ARBA00022859"/>
    </source>
</evidence>
<dbReference type="PROSITE" id="PS51981">
    <property type="entry name" value="ZF_RZ"/>
    <property type="match status" value="1"/>
</dbReference>
<reference evidence="9" key="1">
    <citation type="submission" date="2021-01" db="EMBL/GenBank/DDBJ databases">
        <authorList>
            <person name="Corre E."/>
            <person name="Pelletier E."/>
            <person name="Niang G."/>
            <person name="Scheremetjew M."/>
            <person name="Finn R."/>
            <person name="Kale V."/>
            <person name="Holt S."/>
            <person name="Cochrane G."/>
            <person name="Meng A."/>
            <person name="Brown T."/>
            <person name="Cohen L."/>
        </authorList>
    </citation>
    <scope>NUCLEOTIDE SEQUENCE</scope>
    <source>
        <strain evidence="9">CCMP1381</strain>
    </source>
</reference>
<proteinExistence type="predicted"/>
<dbReference type="EMBL" id="HBGS01003886">
    <property type="protein sequence ID" value="CAD9373776.1"/>
    <property type="molecule type" value="Transcribed_RNA"/>
</dbReference>
<protein>
    <recommendedName>
        <fullName evidence="8">RZ-type domain-containing protein</fullName>
    </recommendedName>
</protein>
<dbReference type="GO" id="GO:0008270">
    <property type="term" value="F:zinc ion binding"/>
    <property type="evidence" value="ECO:0007669"/>
    <property type="project" value="UniProtKB-KW"/>
</dbReference>
<feature type="region of interest" description="Disordered" evidence="7">
    <location>
        <begin position="21"/>
        <end position="60"/>
    </location>
</feature>
<name>A0A7S2F533_9STRA</name>
<dbReference type="GO" id="GO:0004842">
    <property type="term" value="F:ubiquitin-protein transferase activity"/>
    <property type="evidence" value="ECO:0007669"/>
    <property type="project" value="InterPro"/>
</dbReference>
<feature type="region of interest" description="Disordered" evidence="7">
    <location>
        <begin position="930"/>
        <end position="971"/>
    </location>
</feature>
<gene>
    <name evidence="9" type="ORF">DSPE1174_LOCUS2000</name>
</gene>
<keyword evidence="2" id="KW-0963">Cytoplasm</keyword>
<dbReference type="PANTHER" id="PTHR22605">
    <property type="entry name" value="RZ-TYPE DOMAIN-CONTAINING PROTEIN"/>
    <property type="match status" value="1"/>
</dbReference>
<dbReference type="PANTHER" id="PTHR22605:SF1">
    <property type="entry name" value="RZ-TYPE DOMAIN-CONTAINING PROTEIN"/>
    <property type="match status" value="1"/>
</dbReference>
<feature type="domain" description="RZ-type" evidence="8">
    <location>
        <begin position="531"/>
        <end position="603"/>
    </location>
</feature>